<evidence type="ECO:0000313" key="1">
    <source>
        <dbReference type="EMBL" id="JAE14995.1"/>
    </source>
</evidence>
<name>A0A0A9FQA4_ARUDO</name>
<reference evidence="1" key="2">
    <citation type="journal article" date="2015" name="Data Brief">
        <title>Shoot transcriptome of the giant reed, Arundo donax.</title>
        <authorList>
            <person name="Barrero R.A."/>
            <person name="Guerrero F.D."/>
            <person name="Moolhuijzen P."/>
            <person name="Goolsby J.A."/>
            <person name="Tidwell J."/>
            <person name="Bellgard S.E."/>
            <person name="Bellgard M.I."/>
        </authorList>
    </citation>
    <scope>NUCLEOTIDE SEQUENCE</scope>
    <source>
        <tissue evidence="1">Shoot tissue taken approximately 20 cm above the soil surface</tissue>
    </source>
</reference>
<organism evidence="1">
    <name type="scientific">Arundo donax</name>
    <name type="common">Giant reed</name>
    <name type="synonym">Donax arundinaceus</name>
    <dbReference type="NCBI Taxonomy" id="35708"/>
    <lineage>
        <taxon>Eukaryota</taxon>
        <taxon>Viridiplantae</taxon>
        <taxon>Streptophyta</taxon>
        <taxon>Embryophyta</taxon>
        <taxon>Tracheophyta</taxon>
        <taxon>Spermatophyta</taxon>
        <taxon>Magnoliopsida</taxon>
        <taxon>Liliopsida</taxon>
        <taxon>Poales</taxon>
        <taxon>Poaceae</taxon>
        <taxon>PACMAD clade</taxon>
        <taxon>Arundinoideae</taxon>
        <taxon>Arundineae</taxon>
        <taxon>Arundo</taxon>
    </lineage>
</organism>
<sequence length="28" mass="3217">MGFLNLFWEMSNRITVPHHQLGADFLAA</sequence>
<dbReference type="EMBL" id="GBRH01182901">
    <property type="protein sequence ID" value="JAE14995.1"/>
    <property type="molecule type" value="Transcribed_RNA"/>
</dbReference>
<accession>A0A0A9FQA4</accession>
<dbReference type="AlphaFoldDB" id="A0A0A9FQA4"/>
<protein>
    <submittedName>
        <fullName evidence="1">Uncharacterized protein</fullName>
    </submittedName>
</protein>
<reference evidence="1" key="1">
    <citation type="submission" date="2014-09" db="EMBL/GenBank/DDBJ databases">
        <authorList>
            <person name="Magalhaes I.L.F."/>
            <person name="Oliveira U."/>
            <person name="Santos F.R."/>
            <person name="Vidigal T.H.D.A."/>
            <person name="Brescovit A.D."/>
            <person name="Santos A.J."/>
        </authorList>
    </citation>
    <scope>NUCLEOTIDE SEQUENCE</scope>
    <source>
        <tissue evidence="1">Shoot tissue taken approximately 20 cm above the soil surface</tissue>
    </source>
</reference>
<proteinExistence type="predicted"/>